<dbReference type="PROSITE" id="PS51257">
    <property type="entry name" value="PROKAR_LIPOPROTEIN"/>
    <property type="match status" value="1"/>
</dbReference>
<dbReference type="RefSeq" id="WP_169662760.1">
    <property type="nucleotide sequence ID" value="NZ_CP076132.1"/>
</dbReference>
<protein>
    <submittedName>
        <fullName evidence="2">DM13 domain-containing protein</fullName>
    </submittedName>
</protein>
<dbReference type="EMBL" id="CP076132">
    <property type="protein sequence ID" value="QWG01235.1"/>
    <property type="molecule type" value="Genomic_DNA"/>
</dbReference>
<evidence type="ECO:0000313" key="2">
    <source>
        <dbReference type="EMBL" id="QWG01235.1"/>
    </source>
</evidence>
<gene>
    <name evidence="2" type="ORF">KMW28_16455</name>
</gene>
<dbReference type="KEGG" id="fya:KMW28_16455"/>
<name>A0AAX1N4Z9_9BACT</name>
<organism evidence="2 3">
    <name type="scientific">Flammeovirga yaeyamensis</name>
    <dbReference type="NCBI Taxonomy" id="367791"/>
    <lineage>
        <taxon>Bacteria</taxon>
        <taxon>Pseudomonadati</taxon>
        <taxon>Bacteroidota</taxon>
        <taxon>Cytophagia</taxon>
        <taxon>Cytophagales</taxon>
        <taxon>Flammeovirgaceae</taxon>
        <taxon>Flammeovirga</taxon>
    </lineage>
</organism>
<dbReference type="Proteomes" id="UP000678679">
    <property type="component" value="Chromosome 1"/>
</dbReference>
<dbReference type="InterPro" id="IPR019545">
    <property type="entry name" value="DM13_domain"/>
</dbReference>
<accession>A0AAX1N4Z9</accession>
<evidence type="ECO:0000259" key="1">
    <source>
        <dbReference type="PROSITE" id="PS51549"/>
    </source>
</evidence>
<dbReference type="Pfam" id="PF10517">
    <property type="entry name" value="DM13"/>
    <property type="match status" value="1"/>
</dbReference>
<keyword evidence="3" id="KW-1185">Reference proteome</keyword>
<dbReference type="AlphaFoldDB" id="A0AAX1N4Z9"/>
<dbReference type="PROSITE" id="PS51549">
    <property type="entry name" value="DM13"/>
    <property type="match status" value="1"/>
</dbReference>
<feature type="domain" description="DM13" evidence="1">
    <location>
        <begin position="57"/>
        <end position="152"/>
    </location>
</feature>
<sequence>MKKLLYFIFLAFTLTMISCNDNEKPDALSEDDVLASQEESDSTAVVADENMDGVLSGTFEGSSAHPSTTGMVTLDGRQLSFNDEFYSDSGPDLFIYLAQDLEGNGFVNLGTLKSTRGVQTYEVPEDIDFTKNKYVLVWCQQFAVLFGSAELQ</sequence>
<proteinExistence type="predicted"/>
<evidence type="ECO:0000313" key="3">
    <source>
        <dbReference type="Proteomes" id="UP000678679"/>
    </source>
</evidence>
<reference evidence="2 3" key="1">
    <citation type="submission" date="2021-05" db="EMBL/GenBank/DDBJ databases">
        <title>Comparative genomic studies on the polysaccharide-degrading batcterial strains of the Flammeovirga genus.</title>
        <authorList>
            <person name="Zewei F."/>
            <person name="Zheng Z."/>
            <person name="Yu L."/>
            <person name="Ruyue G."/>
            <person name="Yanhong M."/>
            <person name="Yuanyuan C."/>
            <person name="Jingyan G."/>
            <person name="Wenjun H."/>
        </authorList>
    </citation>
    <scope>NUCLEOTIDE SEQUENCE [LARGE SCALE GENOMIC DNA]</scope>
    <source>
        <strain evidence="2 3">NBRC:100898</strain>
    </source>
</reference>